<name>C8WVV4_ALIAD</name>
<feature type="compositionally biased region" description="Polar residues" evidence="1">
    <location>
        <begin position="213"/>
        <end position="224"/>
    </location>
</feature>
<organism evidence="3 4">
    <name type="scientific">Alicyclobacillus acidocaldarius subsp. acidocaldarius (strain ATCC 27009 / DSM 446 / BCRC 14685 / JCM 5260 / KCTC 1825 / NBRC 15652 / NCIMB 11725 / NRRL B-14509 / 104-IA)</name>
    <name type="common">Bacillus acidocaldarius</name>
    <dbReference type="NCBI Taxonomy" id="521098"/>
    <lineage>
        <taxon>Bacteria</taxon>
        <taxon>Bacillati</taxon>
        <taxon>Bacillota</taxon>
        <taxon>Bacilli</taxon>
        <taxon>Bacillales</taxon>
        <taxon>Alicyclobacillaceae</taxon>
        <taxon>Alicyclobacillus</taxon>
    </lineage>
</organism>
<dbReference type="RefSeq" id="WP_012810568.1">
    <property type="nucleotide sequence ID" value="NC_013205.1"/>
</dbReference>
<gene>
    <name evidence="3" type="ordered locus">Aaci_1195</name>
</gene>
<dbReference type="EMBL" id="CP001727">
    <property type="protein sequence ID" value="ACV58226.1"/>
    <property type="molecule type" value="Genomic_DNA"/>
</dbReference>
<evidence type="ECO:0000259" key="2">
    <source>
        <dbReference type="SMART" id="SM00858"/>
    </source>
</evidence>
<dbReference type="CDD" id="cd11614">
    <property type="entry name" value="SAF_CpaB_FlgA_like"/>
    <property type="match status" value="1"/>
</dbReference>
<sequence>MKRSAFLLTGVGLAVIAGGLFAVGYKLTTDTVPVITAKTYIPADTPVNPSELGTEQVPRMFARQMGAITNEQSLAGRYLSVSAVPGEPLTMNMVATADDLQALVTQYAQAHHVHGVLVDYAANSALANAVQPGQDIALAINPSGQNATPELYPVHVLAVSAPQQQSNSPLNINNNSASKTLYLFVPTSEYDRIAQSILSGSARVVFLPNPSTGTASVPNATVAPSSPPKVTMPKMNQH</sequence>
<evidence type="ECO:0000313" key="3">
    <source>
        <dbReference type="EMBL" id="ACV58226.1"/>
    </source>
</evidence>
<evidence type="ECO:0000256" key="1">
    <source>
        <dbReference type="SAM" id="MobiDB-lite"/>
    </source>
</evidence>
<dbReference type="HOGENOM" id="CLU_1163946_0_0_9"/>
<dbReference type="InterPro" id="IPR013974">
    <property type="entry name" value="SAF"/>
</dbReference>
<evidence type="ECO:0000313" key="4">
    <source>
        <dbReference type="Proteomes" id="UP000001917"/>
    </source>
</evidence>
<dbReference type="Proteomes" id="UP000001917">
    <property type="component" value="Chromosome"/>
</dbReference>
<dbReference type="KEGG" id="aac:Aaci_1195"/>
<reference evidence="3 4" key="2">
    <citation type="journal article" date="2010" name="Stand. Genomic Sci.">
        <title>Complete genome sequence of Alicyclobacillus acidocaldarius type strain (104-IA).</title>
        <authorList>
            <person name="Mavromatis K."/>
            <person name="Sikorski J."/>
            <person name="Lapidus A."/>
            <person name="Glavina Del Rio T."/>
            <person name="Copeland A."/>
            <person name="Tice H."/>
            <person name="Cheng J.F."/>
            <person name="Lucas S."/>
            <person name="Chen F."/>
            <person name="Nolan M."/>
            <person name="Bruce D."/>
            <person name="Goodwin L."/>
            <person name="Pitluck S."/>
            <person name="Ivanova N."/>
            <person name="Ovchinnikova G."/>
            <person name="Pati A."/>
            <person name="Chen A."/>
            <person name="Palaniappan K."/>
            <person name="Land M."/>
            <person name="Hauser L."/>
            <person name="Chang Y.J."/>
            <person name="Jeffries C.D."/>
            <person name="Chain P."/>
            <person name="Meincke L."/>
            <person name="Sims D."/>
            <person name="Chertkov O."/>
            <person name="Han C."/>
            <person name="Brettin T."/>
            <person name="Detter J.C."/>
            <person name="Wahrenburg C."/>
            <person name="Rohde M."/>
            <person name="Pukall R."/>
            <person name="Goker M."/>
            <person name="Bristow J."/>
            <person name="Eisen J.A."/>
            <person name="Markowitz V."/>
            <person name="Hugenholtz P."/>
            <person name="Klenk H.P."/>
            <person name="Kyrpides N.C."/>
        </authorList>
    </citation>
    <scope>NUCLEOTIDE SEQUENCE [LARGE SCALE GENOMIC DNA]</scope>
    <source>
        <strain evidence="4">ATCC 27009 / DSM 446 / BCRC 14685 / JCM 5260 / KCTC 1825 / NBRC 15652 / NCIMB 11725 / NRRL B-14509 / 104-IA</strain>
    </source>
</reference>
<feature type="region of interest" description="Disordered" evidence="1">
    <location>
        <begin position="213"/>
        <end position="238"/>
    </location>
</feature>
<proteinExistence type="predicted"/>
<dbReference type="STRING" id="521098.Aaci_1195"/>
<protein>
    <recommendedName>
        <fullName evidence="2">SAF domain-containing protein</fullName>
    </recommendedName>
</protein>
<accession>C8WVV4</accession>
<dbReference type="AlphaFoldDB" id="C8WVV4"/>
<feature type="domain" description="SAF" evidence="2">
    <location>
        <begin position="32"/>
        <end position="95"/>
    </location>
</feature>
<keyword evidence="4" id="KW-1185">Reference proteome</keyword>
<reference evidence="4" key="1">
    <citation type="submission" date="2009-09" db="EMBL/GenBank/DDBJ databases">
        <title>The complete chromosome of Alicyclobacillus acidocaldarius subsp. acidocaldarius DSM 446.</title>
        <authorList>
            <consortium name="US DOE Joint Genome Institute (JGI-PGF)"/>
            <person name="Lucas S."/>
            <person name="Copeland A."/>
            <person name="Lapidus A."/>
            <person name="Glavina del Rio T."/>
            <person name="Dalin E."/>
            <person name="Tice H."/>
            <person name="Bruce D."/>
            <person name="Goodwin L."/>
            <person name="Pitluck S."/>
            <person name="Kyrpides N."/>
            <person name="Mavromatis K."/>
            <person name="Ivanova N."/>
            <person name="Ovchinnikova G."/>
            <person name="Chertkov O."/>
            <person name="Sims D."/>
            <person name="Brettin T."/>
            <person name="Detter J.C."/>
            <person name="Han C."/>
            <person name="Larimer F."/>
            <person name="Land M."/>
            <person name="Hauser L."/>
            <person name="Markowitz V."/>
            <person name="Cheng J.-F."/>
            <person name="Hugenholtz P."/>
            <person name="Woyke T."/>
            <person name="Wu D."/>
            <person name="Pukall R."/>
            <person name="Klenk H.-P."/>
            <person name="Eisen J.A."/>
        </authorList>
    </citation>
    <scope>NUCLEOTIDE SEQUENCE [LARGE SCALE GENOMIC DNA]</scope>
    <source>
        <strain evidence="4">ATCC 27009 / DSM 446 / BCRC 14685 / JCM 5260 / KCTC 1825 / NBRC 15652 / NCIMB 11725 / NRRL B-14509 / 104-IA</strain>
    </source>
</reference>
<dbReference type="SMART" id="SM00858">
    <property type="entry name" value="SAF"/>
    <property type="match status" value="1"/>
</dbReference>